<evidence type="ECO:0000313" key="9">
    <source>
        <dbReference type="EMBL" id="QFU98707.1"/>
    </source>
</evidence>
<dbReference type="PANTHER" id="PTHR34388">
    <property type="entry name" value="DNA POLYMERASE III SUBUNIT DELTA"/>
    <property type="match status" value="1"/>
</dbReference>
<gene>
    <name evidence="9" type="primary">holA</name>
    <name evidence="9" type="ORF">KDY119_02226</name>
</gene>
<evidence type="ECO:0000256" key="6">
    <source>
        <dbReference type="ARBA" id="ARBA00034754"/>
    </source>
</evidence>
<dbReference type="GO" id="GO:0003677">
    <property type="term" value="F:DNA binding"/>
    <property type="evidence" value="ECO:0007669"/>
    <property type="project" value="InterPro"/>
</dbReference>
<dbReference type="InterPro" id="IPR027417">
    <property type="entry name" value="P-loop_NTPase"/>
</dbReference>
<dbReference type="GO" id="GO:0009360">
    <property type="term" value="C:DNA polymerase III complex"/>
    <property type="evidence" value="ECO:0007669"/>
    <property type="project" value="TreeGrafter"/>
</dbReference>
<dbReference type="GO" id="GO:0006261">
    <property type="term" value="P:DNA-templated DNA replication"/>
    <property type="evidence" value="ECO:0007669"/>
    <property type="project" value="TreeGrafter"/>
</dbReference>
<keyword evidence="3 9" id="KW-0548">Nucleotidyltransferase</keyword>
<comment type="similarity">
    <text evidence="6">Belongs to the DNA polymerase HolA subunit family.</text>
</comment>
<name>A0A5P9QB96_9MICO</name>
<dbReference type="Proteomes" id="UP000326702">
    <property type="component" value="Chromosome"/>
</dbReference>
<dbReference type="InterPro" id="IPR048466">
    <property type="entry name" value="DNA_pol3_delta-like_C"/>
</dbReference>
<dbReference type="Gene3D" id="1.20.272.10">
    <property type="match status" value="1"/>
</dbReference>
<feature type="domain" description="DNA polymerase III delta subunit-like C-terminal" evidence="8">
    <location>
        <begin position="194"/>
        <end position="305"/>
    </location>
</feature>
<dbReference type="NCBIfam" id="TIGR01128">
    <property type="entry name" value="holA"/>
    <property type="match status" value="1"/>
</dbReference>
<sequence length="313" mass="32666">MILVSGPEGLLAERAVERAVALARESAGAEGLERTDVAGPTYEAGRLAVATSPSLFGEPRVVVVDDAQLGTDALVTEVADYVAAPEPDVTLVVVHRGGQRGKRMLDAIKATGAPVVVCDALKRDSDKEDFVRAEFRAAGRRIDAEAVQGLVAALGSDLRELASSCSQLVADTTGTVTTAVVDRYYGGRMEVTGFRVADAAAAGRAADAVTLLRHALASGVDPVVVVAALALKLRQLAKVAATRSAGGPRPQELGLAPWQLERARKELVRWTPEGLATAITAVARADEEVKGAGRDPVYSVERAVLTVARATSR</sequence>
<evidence type="ECO:0000256" key="1">
    <source>
        <dbReference type="ARBA" id="ARBA00012417"/>
    </source>
</evidence>
<dbReference type="EMBL" id="CP045529">
    <property type="protein sequence ID" value="QFU98707.1"/>
    <property type="molecule type" value="Genomic_DNA"/>
</dbReference>
<dbReference type="InterPro" id="IPR008921">
    <property type="entry name" value="DNA_pol3_clamp-load_cplx_C"/>
</dbReference>
<dbReference type="GO" id="GO:0003887">
    <property type="term" value="F:DNA-directed DNA polymerase activity"/>
    <property type="evidence" value="ECO:0007669"/>
    <property type="project" value="UniProtKB-KW"/>
</dbReference>
<dbReference type="Gene3D" id="3.40.50.300">
    <property type="entry name" value="P-loop containing nucleotide triphosphate hydrolases"/>
    <property type="match status" value="1"/>
</dbReference>
<comment type="catalytic activity">
    <reaction evidence="7">
        <text>DNA(n) + a 2'-deoxyribonucleoside 5'-triphosphate = DNA(n+1) + diphosphate</text>
        <dbReference type="Rhea" id="RHEA:22508"/>
        <dbReference type="Rhea" id="RHEA-COMP:17339"/>
        <dbReference type="Rhea" id="RHEA-COMP:17340"/>
        <dbReference type="ChEBI" id="CHEBI:33019"/>
        <dbReference type="ChEBI" id="CHEBI:61560"/>
        <dbReference type="ChEBI" id="CHEBI:173112"/>
        <dbReference type="EC" id="2.7.7.7"/>
    </reaction>
</comment>
<keyword evidence="5 9" id="KW-0239">DNA-directed DNA polymerase</keyword>
<evidence type="ECO:0000256" key="2">
    <source>
        <dbReference type="ARBA" id="ARBA00022679"/>
    </source>
</evidence>
<evidence type="ECO:0000256" key="3">
    <source>
        <dbReference type="ARBA" id="ARBA00022695"/>
    </source>
</evidence>
<reference evidence="9 10" key="1">
    <citation type="submission" date="2019-10" db="EMBL/GenBank/DDBJ databases">
        <title>Genome sequence of Luteimicrobium xylanilyticum HY-24.</title>
        <authorList>
            <person name="Kim D.Y."/>
            <person name="Park H.-Y."/>
        </authorList>
    </citation>
    <scope>NUCLEOTIDE SEQUENCE [LARGE SCALE GENOMIC DNA]</scope>
    <source>
        <strain evidence="9 10">HY-24</strain>
    </source>
</reference>
<dbReference type="KEGG" id="lxl:KDY119_02226"/>
<accession>A0A5P9QB96</accession>
<dbReference type="AlphaFoldDB" id="A0A5P9QB96"/>
<keyword evidence="10" id="KW-1185">Reference proteome</keyword>
<organism evidence="9 10">
    <name type="scientific">Luteimicrobium xylanilyticum</name>
    <dbReference type="NCBI Taxonomy" id="1133546"/>
    <lineage>
        <taxon>Bacteria</taxon>
        <taxon>Bacillati</taxon>
        <taxon>Actinomycetota</taxon>
        <taxon>Actinomycetes</taxon>
        <taxon>Micrococcales</taxon>
        <taxon>Luteimicrobium</taxon>
    </lineage>
</organism>
<dbReference type="PANTHER" id="PTHR34388:SF1">
    <property type="entry name" value="DNA POLYMERASE III SUBUNIT DELTA"/>
    <property type="match status" value="1"/>
</dbReference>
<evidence type="ECO:0000313" key="10">
    <source>
        <dbReference type="Proteomes" id="UP000326702"/>
    </source>
</evidence>
<evidence type="ECO:0000256" key="7">
    <source>
        <dbReference type="ARBA" id="ARBA00049244"/>
    </source>
</evidence>
<evidence type="ECO:0000259" key="8">
    <source>
        <dbReference type="Pfam" id="PF21694"/>
    </source>
</evidence>
<dbReference type="EC" id="2.7.7.7" evidence="1"/>
<keyword evidence="4" id="KW-0235">DNA replication</keyword>
<evidence type="ECO:0000256" key="5">
    <source>
        <dbReference type="ARBA" id="ARBA00022932"/>
    </source>
</evidence>
<dbReference type="Pfam" id="PF21694">
    <property type="entry name" value="DNA_pol3_delta_C"/>
    <property type="match status" value="1"/>
</dbReference>
<proteinExistence type="inferred from homology"/>
<dbReference type="InterPro" id="IPR005790">
    <property type="entry name" value="DNA_polIII_delta"/>
</dbReference>
<protein>
    <recommendedName>
        <fullName evidence="1">DNA-directed DNA polymerase</fullName>
        <ecNumber evidence="1">2.7.7.7</ecNumber>
    </recommendedName>
</protein>
<dbReference type="SUPFAM" id="SSF48019">
    <property type="entry name" value="post-AAA+ oligomerization domain-like"/>
    <property type="match status" value="1"/>
</dbReference>
<evidence type="ECO:0000256" key="4">
    <source>
        <dbReference type="ARBA" id="ARBA00022705"/>
    </source>
</evidence>
<keyword evidence="2 9" id="KW-0808">Transferase</keyword>